<feature type="compositionally biased region" description="Low complexity" evidence="6">
    <location>
        <begin position="624"/>
        <end position="656"/>
    </location>
</feature>
<dbReference type="PANTHER" id="PTHR15439">
    <property type="entry name" value="RETINOBLASTOMA-BINDING PROTEIN 6"/>
    <property type="match status" value="1"/>
</dbReference>
<evidence type="ECO:0000256" key="1">
    <source>
        <dbReference type="ARBA" id="ARBA00004123"/>
    </source>
</evidence>
<keyword evidence="5" id="KW-0539">Nucleus</keyword>
<evidence type="ECO:0000259" key="7">
    <source>
        <dbReference type="PROSITE" id="PS51282"/>
    </source>
</evidence>
<dbReference type="PROSITE" id="PS51282">
    <property type="entry name" value="DWNN"/>
    <property type="match status" value="1"/>
</dbReference>
<dbReference type="AlphaFoldDB" id="E1Z6U7"/>
<feature type="compositionally biased region" description="Basic and acidic residues" evidence="6">
    <location>
        <begin position="598"/>
        <end position="622"/>
    </location>
</feature>
<dbReference type="RefSeq" id="XP_005850514.1">
    <property type="nucleotide sequence ID" value="XM_005850452.1"/>
</dbReference>
<dbReference type="GO" id="GO:0008270">
    <property type="term" value="F:zinc ion binding"/>
    <property type="evidence" value="ECO:0007669"/>
    <property type="project" value="UniProtKB-KW"/>
</dbReference>
<feature type="compositionally biased region" description="Basic and acidic residues" evidence="6">
    <location>
        <begin position="564"/>
        <end position="587"/>
    </location>
</feature>
<dbReference type="InterPro" id="IPR033489">
    <property type="entry name" value="RBBP6"/>
</dbReference>
<dbReference type="GO" id="GO:0006397">
    <property type="term" value="P:mRNA processing"/>
    <property type="evidence" value="ECO:0007669"/>
    <property type="project" value="InterPro"/>
</dbReference>
<feature type="region of interest" description="Disordered" evidence="6">
    <location>
        <begin position="395"/>
        <end position="664"/>
    </location>
</feature>
<evidence type="ECO:0000256" key="4">
    <source>
        <dbReference type="ARBA" id="ARBA00022833"/>
    </source>
</evidence>
<feature type="compositionally biased region" description="Basic and acidic residues" evidence="6">
    <location>
        <begin position="477"/>
        <end position="557"/>
    </location>
</feature>
<dbReference type="KEGG" id="cvr:CHLNCDRAFT_50177"/>
<protein>
    <recommendedName>
        <fullName evidence="7">DWNN domain-containing protein</fullName>
    </recommendedName>
</protein>
<feature type="region of interest" description="Disordered" evidence="6">
    <location>
        <begin position="252"/>
        <end position="272"/>
    </location>
</feature>
<evidence type="ECO:0000313" key="9">
    <source>
        <dbReference type="Proteomes" id="UP000008141"/>
    </source>
</evidence>
<dbReference type="STRING" id="554065.E1Z6U7"/>
<evidence type="ECO:0000256" key="3">
    <source>
        <dbReference type="ARBA" id="ARBA00022771"/>
    </source>
</evidence>
<dbReference type="GO" id="GO:0006511">
    <property type="term" value="P:ubiquitin-dependent protein catabolic process"/>
    <property type="evidence" value="ECO:0007669"/>
    <property type="project" value="TreeGrafter"/>
</dbReference>
<dbReference type="eggNOG" id="KOG0314">
    <property type="taxonomic scope" value="Eukaryota"/>
</dbReference>
<evidence type="ECO:0000256" key="5">
    <source>
        <dbReference type="ARBA" id="ARBA00023242"/>
    </source>
</evidence>
<gene>
    <name evidence="8" type="ORF">CHLNCDRAFT_50177</name>
</gene>
<keyword evidence="2" id="KW-0479">Metal-binding</keyword>
<dbReference type="OMA" id="SYICHRC"/>
<dbReference type="InParanoid" id="E1Z6U7"/>
<accession>E1Z6U7</accession>
<evidence type="ECO:0000256" key="6">
    <source>
        <dbReference type="SAM" id="MobiDB-lite"/>
    </source>
</evidence>
<dbReference type="SMART" id="SM01180">
    <property type="entry name" value="DWNN"/>
    <property type="match status" value="1"/>
</dbReference>
<feature type="domain" description="DWNN" evidence="7">
    <location>
        <begin position="5"/>
        <end position="78"/>
    </location>
</feature>
<reference evidence="8 9" key="1">
    <citation type="journal article" date="2010" name="Plant Cell">
        <title>The Chlorella variabilis NC64A genome reveals adaptation to photosymbiosis, coevolution with viruses, and cryptic sex.</title>
        <authorList>
            <person name="Blanc G."/>
            <person name="Duncan G."/>
            <person name="Agarkova I."/>
            <person name="Borodovsky M."/>
            <person name="Gurnon J."/>
            <person name="Kuo A."/>
            <person name="Lindquist E."/>
            <person name="Lucas S."/>
            <person name="Pangilinan J."/>
            <person name="Polle J."/>
            <person name="Salamov A."/>
            <person name="Terry A."/>
            <person name="Yamada T."/>
            <person name="Dunigan D.D."/>
            <person name="Grigoriev I.V."/>
            <person name="Claverie J.M."/>
            <person name="Van Etten J.L."/>
        </authorList>
    </citation>
    <scope>NUCLEOTIDE SEQUENCE [LARGE SCALE GENOMIC DNA]</scope>
    <source>
        <strain evidence="8 9">NC64A</strain>
    </source>
</reference>
<feature type="compositionally biased region" description="Basic residues" evidence="6">
    <location>
        <begin position="588"/>
        <end position="597"/>
    </location>
</feature>
<comment type="subcellular location">
    <subcellularLocation>
        <location evidence="1">Nucleus</location>
    </subcellularLocation>
</comment>
<feature type="compositionally biased region" description="Low complexity" evidence="6">
    <location>
        <begin position="751"/>
        <end position="764"/>
    </location>
</feature>
<dbReference type="PANTHER" id="PTHR15439:SF0">
    <property type="entry name" value="CELL DIVISION CYCLE AND APOPTOSIS REGULATOR PROTEIN 1-RELATED"/>
    <property type="match status" value="1"/>
</dbReference>
<proteinExistence type="predicted"/>
<dbReference type="GeneID" id="17358362"/>
<keyword evidence="3" id="KW-0863">Zinc-finger</keyword>
<dbReference type="GO" id="GO:0005634">
    <property type="term" value="C:nucleus"/>
    <property type="evidence" value="ECO:0007669"/>
    <property type="project" value="UniProtKB-SubCell"/>
</dbReference>
<name>E1Z6U7_CHLVA</name>
<dbReference type="Proteomes" id="UP000008141">
    <property type="component" value="Unassembled WGS sequence"/>
</dbReference>
<dbReference type="EMBL" id="GL433837">
    <property type="protein sequence ID" value="EFN58412.1"/>
    <property type="molecule type" value="Genomic_DNA"/>
</dbReference>
<dbReference type="GO" id="GO:0016567">
    <property type="term" value="P:protein ubiquitination"/>
    <property type="evidence" value="ECO:0007669"/>
    <property type="project" value="InterPro"/>
</dbReference>
<feature type="region of interest" description="Disordered" evidence="6">
    <location>
        <begin position="711"/>
        <end position="780"/>
    </location>
</feature>
<feature type="compositionally biased region" description="Basic residues" evidence="6">
    <location>
        <begin position="408"/>
        <end position="424"/>
    </location>
</feature>
<sequence length="780" mass="83171">MSSQVRYRFKNAVAEDVVTFDGAVIQIGEVKRLIALKRGLGADGAAELTLFDATSGEEQADESKVIPRNTLVLVKRSPAAKFKPLQSSAGGAAASAAPPAVAAANGGSTQPAAGDEFGGDYYSEQPTAALVREDEDKALQSLLQGTASTWQREVRQGAMRGRGRGRGAGGGVPYDYRCPRCEAVGQHWVQECPTQGDPNFDRKRVRPPVGIPMTRLALSEEGGLVLPGGQMGTLVANEDAFAREILGLPTAAPQQQPEAAQQQQQAAVPAAGGEAKPPLLLLDSKPAAESASAAAAALAVKAEPGAAGAAAAVPAPAAGGAALGPVAAPMLAGEAELAASAPFGAMPGAGFFSMFMQTALLPRGPPDFLRCAFDRPEPLPRAEFERMQDQYRARFNMPPLRLPELPPPRRRTPPRLRSPPRRRLPSRERPMMPSQRSRSREGRPMPSQRSRSRERRPMPSQRSRSREGRPVASQSDVRGRSRERGAKDAKDRGAKVAADRDKERAGKVAADRDKERAGKVAADRDKDKERAVKGKADKDKERERGGKGRDKEKDKASKPAGPSEGREERSHRSSRPEREKEDKECRSKRGRERRSRSRDRDGSGGRERRQRREEGVPKDDRWQPTADAAPAAPEPVAAEPSPRQAQASAPAQQAEAESGDGARLACARVRPPTFPLFVSRSHLVTIQPSITVALSAAPACQLYCCRHEQRGSKQPSPAAEQQQAPAAGPRPGPAEPVAALDGGVSDELELELQLSGGSEGGTELAAVGAAAEQKPGHHHK</sequence>
<keyword evidence="4" id="KW-0862">Zinc</keyword>
<dbReference type="OrthoDB" id="106784at2759"/>
<organism evidence="9">
    <name type="scientific">Chlorella variabilis</name>
    <name type="common">Green alga</name>
    <dbReference type="NCBI Taxonomy" id="554065"/>
    <lineage>
        <taxon>Eukaryota</taxon>
        <taxon>Viridiplantae</taxon>
        <taxon>Chlorophyta</taxon>
        <taxon>core chlorophytes</taxon>
        <taxon>Trebouxiophyceae</taxon>
        <taxon>Chlorellales</taxon>
        <taxon>Chlorellaceae</taxon>
        <taxon>Chlorella clade</taxon>
        <taxon>Chlorella</taxon>
    </lineage>
</organism>
<dbReference type="GO" id="GO:0061630">
    <property type="term" value="F:ubiquitin protein ligase activity"/>
    <property type="evidence" value="ECO:0007669"/>
    <property type="project" value="InterPro"/>
</dbReference>
<dbReference type="InterPro" id="IPR014891">
    <property type="entry name" value="DWNN_domain"/>
</dbReference>
<dbReference type="Gene3D" id="3.10.20.90">
    <property type="entry name" value="Phosphatidylinositol 3-kinase Catalytic Subunit, Chain A, domain 1"/>
    <property type="match status" value="1"/>
</dbReference>
<keyword evidence="9" id="KW-1185">Reference proteome</keyword>
<feature type="region of interest" description="Disordered" evidence="6">
    <location>
        <begin position="101"/>
        <end position="121"/>
    </location>
</feature>
<evidence type="ECO:0000313" key="8">
    <source>
        <dbReference type="EMBL" id="EFN58412.1"/>
    </source>
</evidence>
<feature type="compositionally biased region" description="Low complexity" evidence="6">
    <location>
        <begin position="252"/>
        <end position="271"/>
    </location>
</feature>
<dbReference type="Pfam" id="PF08783">
    <property type="entry name" value="DWNN"/>
    <property type="match status" value="1"/>
</dbReference>
<evidence type="ECO:0000256" key="2">
    <source>
        <dbReference type="ARBA" id="ARBA00022723"/>
    </source>
</evidence>
<dbReference type="Gene3D" id="4.10.60.10">
    <property type="entry name" value="Zinc finger, CCHC-type"/>
    <property type="match status" value="1"/>
</dbReference>
<feature type="compositionally biased region" description="Low complexity" evidence="6">
    <location>
        <begin position="714"/>
        <end position="727"/>
    </location>
</feature>